<sequence length="108" mass="12523">MSSAEEDDPYHGKMHGESDKNTVWRHSAPFYTEVNALFVNTRTKVWGEGSLEETVQNLVKTWEMELSHKTRVDDFKTTIPNNFSLKVNGINPEYSPPSLVFFFFSKLY</sequence>
<organism evidence="2 3">
    <name type="scientific">Taxus chinensis</name>
    <name type="common">Chinese yew</name>
    <name type="synonym">Taxus wallichiana var. chinensis</name>
    <dbReference type="NCBI Taxonomy" id="29808"/>
    <lineage>
        <taxon>Eukaryota</taxon>
        <taxon>Viridiplantae</taxon>
        <taxon>Streptophyta</taxon>
        <taxon>Embryophyta</taxon>
        <taxon>Tracheophyta</taxon>
        <taxon>Spermatophyta</taxon>
        <taxon>Pinopsida</taxon>
        <taxon>Pinidae</taxon>
        <taxon>Conifers II</taxon>
        <taxon>Cupressales</taxon>
        <taxon>Taxaceae</taxon>
        <taxon>Taxus</taxon>
    </lineage>
</organism>
<protein>
    <recommendedName>
        <fullName evidence="4">Pathogen-related protein</fullName>
    </recommendedName>
</protein>
<evidence type="ECO:0008006" key="4">
    <source>
        <dbReference type="Google" id="ProtNLM"/>
    </source>
</evidence>
<reference evidence="2 3" key="1">
    <citation type="journal article" date="2021" name="Nat. Plants">
        <title>The Taxus genome provides insights into paclitaxel biosynthesis.</title>
        <authorList>
            <person name="Xiong X."/>
            <person name="Gou J."/>
            <person name="Liao Q."/>
            <person name="Li Y."/>
            <person name="Zhou Q."/>
            <person name="Bi G."/>
            <person name="Li C."/>
            <person name="Du R."/>
            <person name="Wang X."/>
            <person name="Sun T."/>
            <person name="Guo L."/>
            <person name="Liang H."/>
            <person name="Lu P."/>
            <person name="Wu Y."/>
            <person name="Zhang Z."/>
            <person name="Ro D.K."/>
            <person name="Shang Y."/>
            <person name="Huang S."/>
            <person name="Yan J."/>
        </authorList>
    </citation>
    <scope>NUCLEOTIDE SEQUENCE [LARGE SCALE GENOMIC DNA]</scope>
    <source>
        <strain evidence="2">Ta-2019</strain>
    </source>
</reference>
<dbReference type="AlphaFoldDB" id="A0AA38FK15"/>
<keyword evidence="3" id="KW-1185">Reference proteome</keyword>
<dbReference type="InterPro" id="IPR053218">
    <property type="entry name" value="Pathogen-related_defense"/>
</dbReference>
<dbReference type="PANTHER" id="PTHR31723:SF10">
    <property type="entry name" value="PATHOGEN-RELATED PROTEIN"/>
    <property type="match status" value="1"/>
</dbReference>
<name>A0AA38FK15_TAXCH</name>
<evidence type="ECO:0000256" key="1">
    <source>
        <dbReference type="SAM" id="MobiDB-lite"/>
    </source>
</evidence>
<evidence type="ECO:0000313" key="3">
    <source>
        <dbReference type="Proteomes" id="UP000824469"/>
    </source>
</evidence>
<evidence type="ECO:0000313" key="2">
    <source>
        <dbReference type="EMBL" id="KAH9305544.1"/>
    </source>
</evidence>
<proteinExistence type="predicted"/>
<feature type="compositionally biased region" description="Basic and acidic residues" evidence="1">
    <location>
        <begin position="9"/>
        <end position="20"/>
    </location>
</feature>
<feature type="region of interest" description="Disordered" evidence="1">
    <location>
        <begin position="1"/>
        <end position="20"/>
    </location>
</feature>
<comment type="caution">
    <text evidence="2">The sequence shown here is derived from an EMBL/GenBank/DDBJ whole genome shotgun (WGS) entry which is preliminary data.</text>
</comment>
<dbReference type="PANTHER" id="PTHR31723">
    <property type="entry name" value="PATHOGENESIS-RELATED FAMILY PROTEIN"/>
    <property type="match status" value="1"/>
</dbReference>
<dbReference type="OMA" id="AERTHAW"/>
<gene>
    <name evidence="2" type="ORF">KI387_009948</name>
</gene>
<accession>A0AA38FK15</accession>
<dbReference type="EMBL" id="JAHRHJ020000008">
    <property type="protein sequence ID" value="KAH9305544.1"/>
    <property type="molecule type" value="Genomic_DNA"/>
</dbReference>
<dbReference type="Proteomes" id="UP000824469">
    <property type="component" value="Unassembled WGS sequence"/>
</dbReference>